<evidence type="ECO:0000256" key="6">
    <source>
        <dbReference type="ARBA" id="ARBA00023212"/>
    </source>
</evidence>
<dbReference type="GO" id="GO:0034451">
    <property type="term" value="C:centriolar satellite"/>
    <property type="evidence" value="ECO:0007669"/>
    <property type="project" value="TreeGrafter"/>
</dbReference>
<evidence type="ECO:0000256" key="8">
    <source>
        <dbReference type="SAM" id="Coils"/>
    </source>
</evidence>
<evidence type="ECO:0000256" key="4">
    <source>
        <dbReference type="ARBA" id="ARBA00022794"/>
    </source>
</evidence>
<keyword evidence="5 8" id="KW-0175">Coiled coil</keyword>
<dbReference type="GO" id="GO:0035869">
    <property type="term" value="C:ciliary transition zone"/>
    <property type="evidence" value="ECO:0007669"/>
    <property type="project" value="TreeGrafter"/>
</dbReference>
<feature type="non-terminal residue" evidence="9">
    <location>
        <position position="1"/>
    </location>
</feature>
<dbReference type="EMBL" id="RQTK01000150">
    <property type="protein sequence ID" value="RUS86098.1"/>
    <property type="molecule type" value="Genomic_DNA"/>
</dbReference>
<evidence type="ECO:0000313" key="10">
    <source>
        <dbReference type="Proteomes" id="UP000271974"/>
    </source>
</evidence>
<evidence type="ECO:0000313" key="9">
    <source>
        <dbReference type="EMBL" id="RUS86098.1"/>
    </source>
</evidence>
<evidence type="ECO:0000256" key="2">
    <source>
        <dbReference type="ARBA" id="ARBA00004300"/>
    </source>
</evidence>
<sequence>GFLGVVDGVPASVHQEPGLQREVLRLTEEALELRFEVEASRKDIPRLKERIEDLQSYVEALKFENSQLVGDSARSSLSSIKRSQLEGVRQSMGQELSERYTAQQKGTAKMVNDFDKMRKELAKEREETERLRVKVRSLEVQGEHQDKELVSTRSRLEMEAAKKPSMAALDSQGWKSAVQTRMYEEKIRAMDADLDKKSKQLKDNKTLLRDAAEREQALLKEKDDLLQKVSVLERFPAGSSSVDSNVIKEFQQTRVQVERLEHEKRELLNELRLVRQQKSLTADDAQITDSVLDKASLYDRVTRENIDLKMELKSVELEREKFRRDMEKLKKELGNFGPDFFEEIEDLKYNYKQSVQRNVLLEEKIHQIERQFGISINID</sequence>
<keyword evidence="7" id="KW-0966">Cell projection</keyword>
<dbReference type="STRING" id="188477.A0A433TX86"/>
<comment type="caution">
    <text evidence="9">The sequence shown here is derived from an EMBL/GenBank/DDBJ whole genome shotgun (WGS) entry which is preliminary data.</text>
</comment>
<dbReference type="PANTHER" id="PTHR18879:SF20">
    <property type="entry name" value="CENTROSOMAL PROTEIN OF 290 KDA"/>
    <property type="match status" value="1"/>
</dbReference>
<dbReference type="GO" id="GO:1905515">
    <property type="term" value="P:non-motile cilium assembly"/>
    <property type="evidence" value="ECO:0007669"/>
    <property type="project" value="TreeGrafter"/>
</dbReference>
<accession>A0A433TX86</accession>
<reference evidence="9 10" key="1">
    <citation type="submission" date="2019-01" db="EMBL/GenBank/DDBJ databases">
        <title>A draft genome assembly of the solar-powered sea slug Elysia chlorotica.</title>
        <authorList>
            <person name="Cai H."/>
            <person name="Li Q."/>
            <person name="Fang X."/>
            <person name="Li J."/>
            <person name="Curtis N.E."/>
            <person name="Altenburger A."/>
            <person name="Shibata T."/>
            <person name="Feng M."/>
            <person name="Maeda T."/>
            <person name="Schwartz J.A."/>
            <person name="Shigenobu S."/>
            <person name="Lundholm N."/>
            <person name="Nishiyama T."/>
            <person name="Yang H."/>
            <person name="Hasebe M."/>
            <person name="Li S."/>
            <person name="Pierce S.K."/>
            <person name="Wang J."/>
        </authorList>
    </citation>
    <scope>NUCLEOTIDE SEQUENCE [LARGE SCALE GENOMIC DNA]</scope>
    <source>
        <strain evidence="9">EC2010</strain>
        <tissue evidence="9">Whole organism of an adult</tissue>
    </source>
</reference>
<evidence type="ECO:0000256" key="3">
    <source>
        <dbReference type="ARBA" id="ARBA00022490"/>
    </source>
</evidence>
<keyword evidence="6" id="KW-0206">Cytoskeleton</keyword>
<evidence type="ECO:0000256" key="5">
    <source>
        <dbReference type="ARBA" id="ARBA00023054"/>
    </source>
</evidence>
<dbReference type="OrthoDB" id="6351660at2759"/>
<keyword evidence="10" id="KW-1185">Reference proteome</keyword>
<proteinExistence type="predicted"/>
<protein>
    <submittedName>
        <fullName evidence="9">Uncharacterized protein</fullName>
    </submittedName>
</protein>
<gene>
    <name evidence="9" type="ORF">EGW08_006118</name>
</gene>
<feature type="coiled-coil region" evidence="8">
    <location>
        <begin position="208"/>
        <end position="371"/>
    </location>
</feature>
<keyword evidence="3" id="KW-0963">Cytoplasm</keyword>
<dbReference type="AlphaFoldDB" id="A0A433TX86"/>
<keyword evidence="4" id="KW-0970">Cilium biogenesis/degradation</keyword>
<dbReference type="GO" id="GO:0097711">
    <property type="term" value="P:ciliary basal body-plasma membrane docking"/>
    <property type="evidence" value="ECO:0007669"/>
    <property type="project" value="TreeGrafter"/>
</dbReference>
<dbReference type="PANTHER" id="PTHR18879">
    <property type="entry name" value="CENTROSOMAL PROTEIN OF 290 KDA"/>
    <property type="match status" value="1"/>
</dbReference>
<dbReference type="GO" id="GO:1905349">
    <property type="term" value="P:ciliary transition zone assembly"/>
    <property type="evidence" value="ECO:0007669"/>
    <property type="project" value="TreeGrafter"/>
</dbReference>
<dbReference type="InterPro" id="IPR026201">
    <property type="entry name" value="Cep290"/>
</dbReference>
<comment type="subcellular location">
    <subcellularLocation>
        <location evidence="1">Cytoplasm</location>
        <location evidence="1">Cytoskeleton</location>
        <location evidence="1">Cilium basal body</location>
    </subcellularLocation>
    <subcellularLocation>
        <location evidence="2">Cytoplasm</location>
        <location evidence="2">Cytoskeleton</location>
        <location evidence="2">Microtubule organizing center</location>
        <location evidence="2">Centrosome</location>
    </subcellularLocation>
</comment>
<organism evidence="9 10">
    <name type="scientific">Elysia chlorotica</name>
    <name type="common">Eastern emerald elysia</name>
    <name type="synonym">Sea slug</name>
    <dbReference type="NCBI Taxonomy" id="188477"/>
    <lineage>
        <taxon>Eukaryota</taxon>
        <taxon>Metazoa</taxon>
        <taxon>Spiralia</taxon>
        <taxon>Lophotrochozoa</taxon>
        <taxon>Mollusca</taxon>
        <taxon>Gastropoda</taxon>
        <taxon>Heterobranchia</taxon>
        <taxon>Euthyneura</taxon>
        <taxon>Panpulmonata</taxon>
        <taxon>Sacoglossa</taxon>
        <taxon>Placobranchoidea</taxon>
        <taxon>Plakobranchidae</taxon>
        <taxon>Elysia</taxon>
    </lineage>
</organism>
<evidence type="ECO:0000256" key="1">
    <source>
        <dbReference type="ARBA" id="ARBA00004120"/>
    </source>
</evidence>
<evidence type="ECO:0000256" key="7">
    <source>
        <dbReference type="ARBA" id="ARBA00023273"/>
    </source>
</evidence>
<dbReference type="Proteomes" id="UP000271974">
    <property type="component" value="Unassembled WGS sequence"/>
</dbReference>
<name>A0A433TX86_ELYCH</name>
<feature type="coiled-coil region" evidence="8">
    <location>
        <begin position="111"/>
        <end position="141"/>
    </location>
</feature>